<dbReference type="InterPro" id="IPR036864">
    <property type="entry name" value="Zn2-C6_fun-type_DNA-bd_sf"/>
</dbReference>
<feature type="region of interest" description="Disordered" evidence="6">
    <location>
        <begin position="1"/>
        <end position="56"/>
    </location>
</feature>
<proteinExistence type="predicted"/>
<dbReference type="InterPro" id="IPR001138">
    <property type="entry name" value="Zn2Cys6_DnaBD"/>
</dbReference>
<dbReference type="AlphaFoldDB" id="A0A8K0KXH3"/>
<dbReference type="OrthoDB" id="5376052at2759"/>
<evidence type="ECO:0000256" key="5">
    <source>
        <dbReference type="ARBA" id="ARBA00023242"/>
    </source>
</evidence>
<name>A0A8K0KXH3_9PEZI</name>
<reference evidence="8" key="1">
    <citation type="submission" date="2021-07" db="EMBL/GenBank/DDBJ databases">
        <title>Elsinoe batatas strain:CRI-CJ2 Genome sequencing and assembly.</title>
        <authorList>
            <person name="Huang L."/>
        </authorList>
    </citation>
    <scope>NUCLEOTIDE SEQUENCE</scope>
    <source>
        <strain evidence="8">CRI-CJ2</strain>
    </source>
</reference>
<feature type="compositionally biased region" description="Acidic residues" evidence="6">
    <location>
        <begin position="32"/>
        <end position="45"/>
    </location>
</feature>
<dbReference type="Pfam" id="PF04082">
    <property type="entry name" value="Fungal_trans"/>
    <property type="match status" value="1"/>
</dbReference>
<dbReference type="Pfam" id="PF00172">
    <property type="entry name" value="Zn_clus"/>
    <property type="match status" value="1"/>
</dbReference>
<dbReference type="CDD" id="cd12148">
    <property type="entry name" value="fungal_TF_MHR"/>
    <property type="match status" value="1"/>
</dbReference>
<keyword evidence="4" id="KW-0804">Transcription</keyword>
<dbReference type="Gene3D" id="4.10.240.10">
    <property type="entry name" value="Zn(2)-C6 fungal-type DNA-binding domain"/>
    <property type="match status" value="1"/>
</dbReference>
<keyword evidence="9" id="KW-1185">Reference proteome</keyword>
<feature type="region of interest" description="Disordered" evidence="6">
    <location>
        <begin position="136"/>
        <end position="156"/>
    </location>
</feature>
<dbReference type="SUPFAM" id="SSF57701">
    <property type="entry name" value="Zn2/Cys6 DNA-binding domain"/>
    <property type="match status" value="1"/>
</dbReference>
<gene>
    <name evidence="8" type="ORF">KVT40_007661</name>
</gene>
<feature type="compositionally biased region" description="Polar residues" evidence="6">
    <location>
        <begin position="1"/>
        <end position="13"/>
    </location>
</feature>
<dbReference type="SMART" id="SM00066">
    <property type="entry name" value="GAL4"/>
    <property type="match status" value="1"/>
</dbReference>
<organism evidence="8 9">
    <name type="scientific">Elsinoe batatas</name>
    <dbReference type="NCBI Taxonomy" id="2601811"/>
    <lineage>
        <taxon>Eukaryota</taxon>
        <taxon>Fungi</taxon>
        <taxon>Dikarya</taxon>
        <taxon>Ascomycota</taxon>
        <taxon>Pezizomycotina</taxon>
        <taxon>Dothideomycetes</taxon>
        <taxon>Dothideomycetidae</taxon>
        <taxon>Myriangiales</taxon>
        <taxon>Elsinoaceae</taxon>
        <taxon>Elsinoe</taxon>
    </lineage>
</organism>
<dbReference type="PANTHER" id="PTHR47338">
    <property type="entry name" value="ZN(II)2CYS6 TRANSCRIPTION FACTOR (EUROFUNG)-RELATED"/>
    <property type="match status" value="1"/>
</dbReference>
<dbReference type="PROSITE" id="PS50048">
    <property type="entry name" value="ZN2_CY6_FUNGAL_2"/>
    <property type="match status" value="1"/>
</dbReference>
<evidence type="ECO:0000313" key="9">
    <source>
        <dbReference type="Proteomes" id="UP000809789"/>
    </source>
</evidence>
<keyword evidence="3" id="KW-0805">Transcription regulation</keyword>
<accession>A0A8K0KXH3</accession>
<evidence type="ECO:0000256" key="2">
    <source>
        <dbReference type="ARBA" id="ARBA00022723"/>
    </source>
</evidence>
<dbReference type="InterPro" id="IPR050815">
    <property type="entry name" value="TF_fung"/>
</dbReference>
<dbReference type="GO" id="GO:0006351">
    <property type="term" value="P:DNA-templated transcription"/>
    <property type="evidence" value="ECO:0007669"/>
    <property type="project" value="InterPro"/>
</dbReference>
<evidence type="ECO:0000256" key="3">
    <source>
        <dbReference type="ARBA" id="ARBA00023015"/>
    </source>
</evidence>
<evidence type="ECO:0000256" key="4">
    <source>
        <dbReference type="ARBA" id="ARBA00023163"/>
    </source>
</evidence>
<evidence type="ECO:0000256" key="1">
    <source>
        <dbReference type="ARBA" id="ARBA00004123"/>
    </source>
</evidence>
<keyword evidence="2" id="KW-0479">Metal-binding</keyword>
<dbReference type="GO" id="GO:0000981">
    <property type="term" value="F:DNA-binding transcription factor activity, RNA polymerase II-specific"/>
    <property type="evidence" value="ECO:0007669"/>
    <property type="project" value="InterPro"/>
</dbReference>
<keyword evidence="5" id="KW-0539">Nucleus</keyword>
<dbReference type="Proteomes" id="UP000809789">
    <property type="component" value="Unassembled WGS sequence"/>
</dbReference>
<sequence>MAEQHQQQASPSLHGQGDASPDSHGLENSKVEDEEDWSGEDSVGDDDSRKRKRAKRPLSVSCELCKQRKVKCDRGQPACGWCLRNGHICEYKERKKPGLRAGYGRELETRLDKLEGVLQTQQQLLQQLANVLPGVQQQTAPPQMQPQAAHNTPSPASVISNARSHTDSYYMQRAPVSYNSPHERQMQPGFAAHRNSNGMPPPQGLTQGQTPVARMQSTPTGTNMFEPTNPHLESASLNIPGTTSSSTDTAMTVAQDADLPPYDLLYALVDLYFKHINTWCPILHRRATLDSLFGSNSLDEADRILLHALVATTLKFSTDPRLDQQARERYYNKSKQKVLLYGLDNSSVKALQALVILALDIIGFSNGPPGWNMLALITRSVVQLGLAVEPNSMTVSPLYPSIYTLRAMVLPEPRDFIEDESRRRLFWMIYILDRYATIATAFEFALDDKEIDRRLPCREDQFARNAPVETRWFSTSEYPDQTDPKAANLGTFSYYIEVLGILSRVHRFLKKPVDIGALSDVEQWQREYRELDGSLNRWKFSLPSEYGNMSRMFAPGANKTINTMWIMLHITYHTVIIRLHSSAAYPTTRSPIFTPSYSASQRCHNAVEDICALNKFVRSNNLLNTLGPPFAFSLWVAARLLLVHGSIIDHRVNPNIHPLVDTLREMGAYQKVAERYAVLLTRVLDEYHESEQSGGDLNGERVTPSTVKILADMRRTAYDLDFLISRQPRQFPLDRIRTAGGTTTVTPARTPAPNELEYLDVFDFFNLPRLPAGADPANGGMAGTEQMDLGQAAGATDGNALPNEFNITNFEFDPSTDWFMRNSA</sequence>
<comment type="subcellular location">
    <subcellularLocation>
        <location evidence="1">Nucleus</location>
    </subcellularLocation>
</comment>
<dbReference type="SMART" id="SM00906">
    <property type="entry name" value="Fungal_trans"/>
    <property type="match status" value="1"/>
</dbReference>
<protein>
    <recommendedName>
        <fullName evidence="7">Zn(2)-C6 fungal-type domain-containing protein</fullName>
    </recommendedName>
</protein>
<comment type="caution">
    <text evidence="8">The sequence shown here is derived from an EMBL/GenBank/DDBJ whole genome shotgun (WGS) entry which is preliminary data.</text>
</comment>
<evidence type="ECO:0000313" key="8">
    <source>
        <dbReference type="EMBL" id="KAG8624594.1"/>
    </source>
</evidence>
<dbReference type="CDD" id="cd00067">
    <property type="entry name" value="GAL4"/>
    <property type="match status" value="1"/>
</dbReference>
<dbReference type="PROSITE" id="PS00463">
    <property type="entry name" value="ZN2_CY6_FUNGAL_1"/>
    <property type="match status" value="1"/>
</dbReference>
<evidence type="ECO:0000256" key="6">
    <source>
        <dbReference type="SAM" id="MobiDB-lite"/>
    </source>
</evidence>
<evidence type="ECO:0000259" key="7">
    <source>
        <dbReference type="PROSITE" id="PS50048"/>
    </source>
</evidence>
<dbReference type="GO" id="GO:0003677">
    <property type="term" value="F:DNA binding"/>
    <property type="evidence" value="ECO:0007669"/>
    <property type="project" value="InterPro"/>
</dbReference>
<feature type="compositionally biased region" description="Low complexity" evidence="6">
    <location>
        <begin position="136"/>
        <end position="149"/>
    </location>
</feature>
<dbReference type="GO" id="GO:0008270">
    <property type="term" value="F:zinc ion binding"/>
    <property type="evidence" value="ECO:0007669"/>
    <property type="project" value="InterPro"/>
</dbReference>
<dbReference type="EMBL" id="JAESVG020000009">
    <property type="protein sequence ID" value="KAG8624594.1"/>
    <property type="molecule type" value="Genomic_DNA"/>
</dbReference>
<dbReference type="PANTHER" id="PTHR47338:SF28">
    <property type="entry name" value="C6 TRANSCRIPTION FACTOR"/>
    <property type="match status" value="1"/>
</dbReference>
<dbReference type="InterPro" id="IPR007219">
    <property type="entry name" value="XnlR_reg_dom"/>
</dbReference>
<dbReference type="GO" id="GO:0005634">
    <property type="term" value="C:nucleus"/>
    <property type="evidence" value="ECO:0007669"/>
    <property type="project" value="UniProtKB-SubCell"/>
</dbReference>
<feature type="domain" description="Zn(2)-C6 fungal-type" evidence="7">
    <location>
        <begin position="61"/>
        <end position="91"/>
    </location>
</feature>